<dbReference type="SMART" id="SM00257">
    <property type="entry name" value="LysM"/>
    <property type="match status" value="1"/>
</dbReference>
<accession>A0ABN2YP85</accession>
<evidence type="ECO:0000256" key="1">
    <source>
        <dbReference type="ARBA" id="ARBA00010830"/>
    </source>
</evidence>
<evidence type="ECO:0000256" key="3">
    <source>
        <dbReference type="SAM" id="MobiDB-lite"/>
    </source>
</evidence>
<dbReference type="PANTHER" id="PTHR34700">
    <property type="entry name" value="POTASSIUM BINDING PROTEIN KBP"/>
    <property type="match status" value="1"/>
</dbReference>
<dbReference type="Proteomes" id="UP001500443">
    <property type="component" value="Unassembled WGS sequence"/>
</dbReference>
<dbReference type="PROSITE" id="PS51782">
    <property type="entry name" value="LYSM"/>
    <property type="match status" value="1"/>
</dbReference>
<dbReference type="InterPro" id="IPR052196">
    <property type="entry name" value="Bact_Kbp"/>
</dbReference>
<comment type="similarity">
    <text evidence="1">Belongs to the transglycosylase family. Rpf subfamily.</text>
</comment>
<dbReference type="Gene3D" id="3.10.350.10">
    <property type="entry name" value="LysM domain"/>
    <property type="match status" value="1"/>
</dbReference>
<organism evidence="5 6">
    <name type="scientific">Streptomyces synnematoformans</name>
    <dbReference type="NCBI Taxonomy" id="415721"/>
    <lineage>
        <taxon>Bacteria</taxon>
        <taxon>Bacillati</taxon>
        <taxon>Actinomycetota</taxon>
        <taxon>Actinomycetes</taxon>
        <taxon>Kitasatosporales</taxon>
        <taxon>Streptomycetaceae</taxon>
        <taxon>Streptomyces</taxon>
    </lineage>
</organism>
<comment type="caution">
    <text evidence="5">The sequence shown here is derived from an EMBL/GenBank/DDBJ whole genome shotgun (WGS) entry which is preliminary data.</text>
</comment>
<sequence length="225" mass="23594">MLLPAGTGKHRRPAAQARLGTQSRMAVLVGATGTAIGLPVLGAQNASAAPIDTWERVAACESGGNWATNTGNGYFGGVQFSQSSWEAAGGRGYAPRADLATKEQQIAVAERLLAMQGPGAWPNCGPRAGLAAGTPTTGQIVPPAPEEAPQEAPQDTGARGAGEETQPESRTVFRGFYYEVREGDTLDDIARRHGVDSWQQLYEENKSVVGADPDLIRPGQKLKVS</sequence>
<evidence type="ECO:0000313" key="5">
    <source>
        <dbReference type="EMBL" id="GAA2130275.1"/>
    </source>
</evidence>
<dbReference type="InterPro" id="IPR023346">
    <property type="entry name" value="Lysozyme-like_dom_sf"/>
</dbReference>
<evidence type="ECO:0000256" key="2">
    <source>
        <dbReference type="ARBA" id="ARBA00022801"/>
    </source>
</evidence>
<reference evidence="5 6" key="1">
    <citation type="journal article" date="2019" name="Int. J. Syst. Evol. Microbiol.">
        <title>The Global Catalogue of Microorganisms (GCM) 10K type strain sequencing project: providing services to taxonomists for standard genome sequencing and annotation.</title>
        <authorList>
            <consortium name="The Broad Institute Genomics Platform"/>
            <consortium name="The Broad Institute Genome Sequencing Center for Infectious Disease"/>
            <person name="Wu L."/>
            <person name="Ma J."/>
        </authorList>
    </citation>
    <scope>NUCLEOTIDE SEQUENCE [LARGE SCALE GENOMIC DNA]</scope>
    <source>
        <strain evidence="5 6">JCM 15481</strain>
    </source>
</reference>
<evidence type="ECO:0000259" key="4">
    <source>
        <dbReference type="PROSITE" id="PS51782"/>
    </source>
</evidence>
<dbReference type="CDD" id="cd13925">
    <property type="entry name" value="RPF"/>
    <property type="match status" value="1"/>
</dbReference>
<dbReference type="InterPro" id="IPR010618">
    <property type="entry name" value="RPF"/>
</dbReference>
<dbReference type="InterPro" id="IPR036779">
    <property type="entry name" value="LysM_dom_sf"/>
</dbReference>
<dbReference type="InterPro" id="IPR018392">
    <property type="entry name" value="LysM"/>
</dbReference>
<dbReference type="EMBL" id="BAAAPF010000129">
    <property type="protein sequence ID" value="GAA2130275.1"/>
    <property type="molecule type" value="Genomic_DNA"/>
</dbReference>
<keyword evidence="2" id="KW-0378">Hydrolase</keyword>
<protein>
    <submittedName>
        <fullName evidence="5">Resuscitation-promoting factor protein RpfA</fullName>
    </submittedName>
</protein>
<gene>
    <name evidence="5" type="primary">rpfA_1</name>
    <name evidence="5" type="ORF">GCM10009802_38240</name>
</gene>
<name>A0ABN2YP85_9ACTN</name>
<evidence type="ECO:0000313" key="6">
    <source>
        <dbReference type="Proteomes" id="UP001500443"/>
    </source>
</evidence>
<proteinExistence type="inferred from homology"/>
<dbReference type="PANTHER" id="PTHR34700:SF4">
    <property type="entry name" value="PHAGE-LIKE ELEMENT PBSX PROTEIN XKDP"/>
    <property type="match status" value="1"/>
</dbReference>
<feature type="domain" description="LysM" evidence="4">
    <location>
        <begin position="176"/>
        <end position="224"/>
    </location>
</feature>
<keyword evidence="6" id="KW-1185">Reference proteome</keyword>
<dbReference type="SUPFAM" id="SSF53955">
    <property type="entry name" value="Lysozyme-like"/>
    <property type="match status" value="1"/>
</dbReference>
<dbReference type="Gene3D" id="1.10.530.10">
    <property type="match status" value="1"/>
</dbReference>
<dbReference type="CDD" id="cd00118">
    <property type="entry name" value="LysM"/>
    <property type="match status" value="1"/>
</dbReference>
<feature type="region of interest" description="Disordered" evidence="3">
    <location>
        <begin position="127"/>
        <end position="172"/>
    </location>
</feature>
<dbReference type="Pfam" id="PF01476">
    <property type="entry name" value="LysM"/>
    <property type="match status" value="1"/>
</dbReference>
<dbReference type="SUPFAM" id="SSF54106">
    <property type="entry name" value="LysM domain"/>
    <property type="match status" value="1"/>
</dbReference>
<dbReference type="Pfam" id="PF06737">
    <property type="entry name" value="Transglycosylas"/>
    <property type="match status" value="1"/>
</dbReference>